<dbReference type="STRING" id="336963.C4JIT2"/>
<evidence type="ECO:0000313" key="5">
    <source>
        <dbReference type="Proteomes" id="UP000002058"/>
    </source>
</evidence>
<dbReference type="EMBL" id="CH476615">
    <property type="protein sequence ID" value="EEP78094.1"/>
    <property type="molecule type" value="Genomic_DNA"/>
</dbReference>
<dbReference type="FunCoup" id="C4JIT2">
    <property type="interactions" value="768"/>
</dbReference>
<dbReference type="PANTHER" id="PTHR11991:SF0">
    <property type="entry name" value="TRANSLATIONALLY-CONTROLLED TUMOR PROTEIN"/>
    <property type="match status" value="1"/>
</dbReference>
<reference evidence="5" key="1">
    <citation type="journal article" date="2009" name="Genome Res.">
        <title>Comparative genomic analyses of the human fungal pathogens Coccidioides and their relatives.</title>
        <authorList>
            <person name="Sharpton T.J."/>
            <person name="Stajich J.E."/>
            <person name="Rounsley S.D."/>
            <person name="Gardner M.J."/>
            <person name="Wortman J.R."/>
            <person name="Jordar V.S."/>
            <person name="Maiti R."/>
            <person name="Kodira C.D."/>
            <person name="Neafsey D.E."/>
            <person name="Zeng Q."/>
            <person name="Hung C.-Y."/>
            <person name="McMahan C."/>
            <person name="Muszewska A."/>
            <person name="Grynberg M."/>
            <person name="Mandel M.A."/>
            <person name="Kellner E.M."/>
            <person name="Barker B.M."/>
            <person name="Galgiani J.N."/>
            <person name="Orbach M.J."/>
            <person name="Kirkland T.N."/>
            <person name="Cole G.T."/>
            <person name="Henn M.R."/>
            <person name="Birren B.W."/>
            <person name="Taylor J.W."/>
        </authorList>
    </citation>
    <scope>NUCLEOTIDE SEQUENCE [LARGE SCALE GENOMIC DNA]</scope>
    <source>
        <strain evidence="5">UAMH 1704</strain>
    </source>
</reference>
<evidence type="ECO:0000256" key="2">
    <source>
        <dbReference type="PROSITE-ProRule" id="PRU01133"/>
    </source>
</evidence>
<dbReference type="InterPro" id="IPR011057">
    <property type="entry name" value="Mss4-like_sf"/>
</dbReference>
<dbReference type="AlphaFoldDB" id="C4JIT2"/>
<dbReference type="InterPro" id="IPR018103">
    <property type="entry name" value="Translation_control_tumour_CS"/>
</dbReference>
<dbReference type="SUPFAM" id="SSF51316">
    <property type="entry name" value="Mss4-like"/>
    <property type="match status" value="1"/>
</dbReference>
<dbReference type="InterPro" id="IPR018105">
    <property type="entry name" value="Translational_control_tumour_p"/>
</dbReference>
<dbReference type="InterPro" id="IPR034737">
    <property type="entry name" value="TCTP"/>
</dbReference>
<evidence type="ECO:0000313" key="4">
    <source>
        <dbReference type="EMBL" id="EEP78094.1"/>
    </source>
</evidence>
<dbReference type="GO" id="GO:0005737">
    <property type="term" value="C:cytoplasm"/>
    <property type="evidence" value="ECO:0007669"/>
    <property type="project" value="TreeGrafter"/>
</dbReference>
<sequence>MSDTYKLIDVPGGVLWEVNCKKYPKRNENFELAGANPSAEEGEDQGGDDGPTVMVHDIEEAFQLQWLNVDESGNETKPSKDNFKSHLKSYVRRVNEKLKEKGASAEEIKEFQTGAAAAVKKILGNYDNYDVLMGASMDPNGMHVLIDFRDDGITPYATIWKHGLEEMKV</sequence>
<protein>
    <recommendedName>
        <fullName evidence="1">Translationally-controlled tumor protein homolog</fullName>
    </recommendedName>
</protein>
<accession>C4JIT2</accession>
<dbReference type="InterPro" id="IPR011323">
    <property type="entry name" value="Mss4/transl-control_tumour"/>
</dbReference>
<evidence type="ECO:0000259" key="3">
    <source>
        <dbReference type="PROSITE" id="PS51797"/>
    </source>
</evidence>
<dbReference type="OMA" id="PYATVWA"/>
<dbReference type="eggNOG" id="KOG1727">
    <property type="taxonomic scope" value="Eukaryota"/>
</dbReference>
<proteinExistence type="inferred from homology"/>
<dbReference type="Gene3D" id="2.170.150.10">
    <property type="entry name" value="Metal Binding Protein, Guanine Nucleotide Exchange Factor, Chain A"/>
    <property type="match status" value="1"/>
</dbReference>
<gene>
    <name evidence="4" type="ORF">UREG_02943</name>
</gene>
<comment type="similarity">
    <text evidence="2">Belongs to the TCTP family.</text>
</comment>
<dbReference type="VEuPathDB" id="FungiDB:UREG_02943"/>
<feature type="domain" description="TCTP" evidence="3">
    <location>
        <begin position="1"/>
        <end position="169"/>
    </location>
</feature>
<name>C4JIT2_UNCRE</name>
<dbReference type="PANTHER" id="PTHR11991">
    <property type="entry name" value="TRANSLATIONALLY CONTROLLED TUMOR PROTEIN-RELATED"/>
    <property type="match status" value="1"/>
</dbReference>
<dbReference type="RefSeq" id="XP_002543427.1">
    <property type="nucleotide sequence ID" value="XM_002543381.1"/>
</dbReference>
<evidence type="ECO:0000256" key="1">
    <source>
        <dbReference type="ARBA" id="ARBA00014759"/>
    </source>
</evidence>
<keyword evidence="5" id="KW-1185">Reference proteome</keyword>
<dbReference type="PROSITE" id="PS51797">
    <property type="entry name" value="TCTP_3"/>
    <property type="match status" value="1"/>
</dbReference>
<dbReference type="OrthoDB" id="10248936at2759"/>
<dbReference type="GeneID" id="8442080"/>
<dbReference type="Pfam" id="PF00838">
    <property type="entry name" value="TCTP"/>
    <property type="match status" value="1"/>
</dbReference>
<dbReference type="KEGG" id="ure:UREG_02943"/>
<dbReference type="Proteomes" id="UP000002058">
    <property type="component" value="Unassembled WGS sequence"/>
</dbReference>
<organism evidence="4 5">
    <name type="scientific">Uncinocarpus reesii (strain UAMH 1704)</name>
    <dbReference type="NCBI Taxonomy" id="336963"/>
    <lineage>
        <taxon>Eukaryota</taxon>
        <taxon>Fungi</taxon>
        <taxon>Dikarya</taxon>
        <taxon>Ascomycota</taxon>
        <taxon>Pezizomycotina</taxon>
        <taxon>Eurotiomycetes</taxon>
        <taxon>Eurotiomycetidae</taxon>
        <taxon>Onygenales</taxon>
        <taxon>Onygenaceae</taxon>
        <taxon>Uncinocarpus</taxon>
    </lineage>
</organism>
<dbReference type="InParanoid" id="C4JIT2"/>
<dbReference type="PROSITE" id="PS01002">
    <property type="entry name" value="TCTP_1"/>
    <property type="match status" value="1"/>
</dbReference>
<dbReference type="GO" id="GO:0005509">
    <property type="term" value="F:calcium ion binding"/>
    <property type="evidence" value="ECO:0007669"/>
    <property type="project" value="TreeGrafter"/>
</dbReference>
<dbReference type="HOGENOM" id="CLU_095877_0_1_1"/>